<organism evidence="2 3">
    <name type="scientific">Collimonas pratensis</name>
    <dbReference type="NCBI Taxonomy" id="279113"/>
    <lineage>
        <taxon>Bacteria</taxon>
        <taxon>Pseudomonadati</taxon>
        <taxon>Pseudomonadota</taxon>
        <taxon>Betaproteobacteria</taxon>
        <taxon>Burkholderiales</taxon>
        <taxon>Oxalobacteraceae</taxon>
        <taxon>Collimonas</taxon>
    </lineage>
</organism>
<evidence type="ECO:0000313" key="2">
    <source>
        <dbReference type="EMBL" id="AMP07654.1"/>
    </source>
</evidence>
<gene>
    <name evidence="2" type="ORF">CPter91_5368</name>
</gene>
<feature type="compositionally biased region" description="Low complexity" evidence="1">
    <location>
        <begin position="224"/>
        <end position="236"/>
    </location>
</feature>
<dbReference type="EMBL" id="CP013234">
    <property type="protein sequence ID" value="AMP07654.1"/>
    <property type="molecule type" value="Genomic_DNA"/>
</dbReference>
<protein>
    <submittedName>
        <fullName evidence="2">Uncharacterized protein</fullName>
    </submittedName>
</protein>
<proteinExistence type="predicted"/>
<dbReference type="PATRIC" id="fig|279113.9.peg.5327"/>
<evidence type="ECO:0000256" key="1">
    <source>
        <dbReference type="SAM" id="MobiDB-lite"/>
    </source>
</evidence>
<name>A0A127QCA1_9BURK</name>
<accession>A0A127QCA1</accession>
<dbReference type="AlphaFoldDB" id="A0A127QCA1"/>
<evidence type="ECO:0000313" key="3">
    <source>
        <dbReference type="Proteomes" id="UP000074561"/>
    </source>
</evidence>
<feature type="region of interest" description="Disordered" evidence="1">
    <location>
        <begin position="224"/>
        <end position="252"/>
    </location>
</feature>
<reference evidence="2 3" key="1">
    <citation type="submission" date="2015-11" db="EMBL/GenBank/DDBJ databases">
        <title>Exploring the genomic traits of fungus-feeding bacterial genus Collimonas.</title>
        <authorList>
            <person name="Song C."/>
            <person name="Schmidt R."/>
            <person name="de Jager V."/>
            <person name="Krzyzanowska D."/>
            <person name="Jongedijk E."/>
            <person name="Cankar K."/>
            <person name="Beekwilder J."/>
            <person name="van Veen A."/>
            <person name="de Boer W."/>
            <person name="van Veen J.A."/>
            <person name="Garbeva P."/>
        </authorList>
    </citation>
    <scope>NUCLEOTIDE SEQUENCE [LARGE SCALE GENOMIC DNA]</scope>
    <source>
        <strain evidence="2 3">Ter91</strain>
    </source>
</reference>
<sequence length="431" mass="47635">MNSTEHDAHLRRYYRMLNWKVDLTDRLEAKFQAAARTAQQDGHFEQLYTRRDDEKRSVSLCFGSHPVGASLQGNGLAVEGGAALVFLQGVDGSVGVILYPYKSELMRRTETHIIWNVFDGPEDVMGRVIDAAIADFWRYSRVSSCLNGGSRSDQARIRKLVKKSRAFNLPEGGQPEATTRSWLHKALTSRPALLIGFLSGVATLSGFTVPQLWNQWHQSGKVAEMPSPVAPVPASSGDHPTTTEKASPPPRPAMSVIEGHYTLCPTEAMSTGSTRWLNFLYDVDANAGKTVFVDVSVDVGCLVGQSDPERSLGREAKNGQVEYAFRHLPLFDKSEQRYIAGLLDGPRDIKRLPDIIPDNGVYISVRQDQDGRNAHSRLQVNSEGLDDIIYGPFLIKKGGEDGFVTFELSPPILDSVSEDAVSRIVHQRAKQ</sequence>
<dbReference type="RefSeq" id="WP_150119811.1">
    <property type="nucleotide sequence ID" value="NZ_CP013234.1"/>
</dbReference>
<dbReference type="OrthoDB" id="6963226at2"/>
<dbReference type="Proteomes" id="UP000074561">
    <property type="component" value="Chromosome"/>
</dbReference>
<dbReference type="KEGG" id="cpra:CPter91_5368"/>